<comment type="subcellular location">
    <subcellularLocation>
        <location evidence="1">Plastid</location>
    </subcellularLocation>
</comment>
<dbReference type="GO" id="GO:0009536">
    <property type="term" value="C:plastid"/>
    <property type="evidence" value="ECO:0007669"/>
    <property type="project" value="UniProtKB-SubCell"/>
</dbReference>
<accession>A0A4D6WZV9</accession>
<sequence>MSHFSKIKTNISNLEILQKTLEDLGFKYKLFKDIKEHDYLNIYNYEQEDVAIFSFQWNDNEYSLITDLQLWNLSIEFNAFIEKLNQRYALNTILEQSINNGFEQAHQKMMSDGSLRLVVNRWHYE</sequence>
<gene>
    <name evidence="5" type="primary">ycf35</name>
</gene>
<dbReference type="PANTHER" id="PTHR39638:SF2">
    <property type="entry name" value="YCF35"/>
    <property type="match status" value="1"/>
</dbReference>
<keyword evidence="4 5" id="KW-0934">Plastid</keyword>
<dbReference type="PANTHER" id="PTHR39638">
    <property type="entry name" value="YCF35"/>
    <property type="match status" value="1"/>
</dbReference>
<organism evidence="5">
    <name type="scientific">Plumaria plumosa</name>
    <dbReference type="NCBI Taxonomy" id="189642"/>
    <lineage>
        <taxon>Eukaryota</taxon>
        <taxon>Rhodophyta</taxon>
        <taxon>Florideophyceae</taxon>
        <taxon>Rhodymeniophycidae</taxon>
        <taxon>Ceramiales</taxon>
        <taxon>Wrangeliaceae</taxon>
        <taxon>Plumaria</taxon>
    </lineage>
</organism>
<evidence type="ECO:0000313" key="5">
    <source>
        <dbReference type="EMBL" id="QCI07950.1"/>
    </source>
</evidence>
<evidence type="ECO:0000256" key="3">
    <source>
        <dbReference type="ARBA" id="ARBA00021585"/>
    </source>
</evidence>
<evidence type="ECO:0000256" key="2">
    <source>
        <dbReference type="ARBA" id="ARBA00009068"/>
    </source>
</evidence>
<protein>
    <recommendedName>
        <fullName evidence="3">Uncharacterized protein ycf35</fullName>
    </recommendedName>
</protein>
<geneLocation type="plastid" evidence="5"/>
<evidence type="ECO:0000256" key="4">
    <source>
        <dbReference type="ARBA" id="ARBA00022640"/>
    </source>
</evidence>
<evidence type="ECO:0000256" key="1">
    <source>
        <dbReference type="ARBA" id="ARBA00004474"/>
    </source>
</evidence>
<dbReference type="Pfam" id="PF06868">
    <property type="entry name" value="DUF1257"/>
    <property type="match status" value="1"/>
</dbReference>
<dbReference type="InterPro" id="IPR009666">
    <property type="entry name" value="Uncharacterised_Ycf35"/>
</dbReference>
<proteinExistence type="inferred from homology"/>
<reference evidence="5" key="2">
    <citation type="submission" date="2019-04" db="EMBL/GenBank/DDBJ databases">
        <authorList>
            <person name="Pasella M."/>
        </authorList>
    </citation>
    <scope>NUCLEOTIDE SEQUENCE</scope>
    <source>
        <strain evidence="5">PD2953_2</strain>
    </source>
</reference>
<dbReference type="EMBL" id="MK814704">
    <property type="protein sequence ID" value="QCI07950.1"/>
    <property type="molecule type" value="Genomic_DNA"/>
</dbReference>
<name>A0A4D6WZV9_9FLOR</name>
<dbReference type="AlphaFoldDB" id="A0A4D6WZV9"/>
<comment type="similarity">
    <text evidence="2">Belongs to the ycf35 family.</text>
</comment>
<reference evidence="5" key="1">
    <citation type="journal article" date="2019" name="Mol. Phylogenet. Evol.">
        <title>Morphological evolution and classification of the red algal order Ceramiales inferred using plastid phylogenomics.</title>
        <authorList>
            <person name="Diaz-Tapia P."/>
            <person name="Pasella M.M."/>
            <person name="Verbruggen H."/>
            <person name="Maggs C.A."/>
        </authorList>
    </citation>
    <scope>NUCLEOTIDE SEQUENCE</scope>
    <source>
        <strain evidence="5">PD2953_2</strain>
    </source>
</reference>